<dbReference type="PROSITE" id="PS50089">
    <property type="entry name" value="ZF_RING_2"/>
    <property type="match status" value="1"/>
</dbReference>
<feature type="transmembrane region" description="Helical" evidence="2">
    <location>
        <begin position="88"/>
        <end position="114"/>
    </location>
</feature>
<feature type="transmembrane region" description="Helical" evidence="2">
    <location>
        <begin position="60"/>
        <end position="82"/>
    </location>
</feature>
<protein>
    <recommendedName>
        <fullName evidence="3">RING-type domain-containing protein</fullName>
    </recommendedName>
</protein>
<name>A0AAE0CCN9_9CHLO</name>
<feature type="transmembrane region" description="Helical" evidence="2">
    <location>
        <begin position="320"/>
        <end position="337"/>
    </location>
</feature>
<feature type="domain" description="RING-type" evidence="3">
    <location>
        <begin position="498"/>
        <end position="538"/>
    </location>
</feature>
<feature type="transmembrane region" description="Helical" evidence="2">
    <location>
        <begin position="281"/>
        <end position="300"/>
    </location>
</feature>
<proteinExistence type="predicted"/>
<gene>
    <name evidence="4" type="ORF">CYMTET_39160</name>
</gene>
<dbReference type="Proteomes" id="UP001190700">
    <property type="component" value="Unassembled WGS sequence"/>
</dbReference>
<dbReference type="PANTHER" id="PTHR13568">
    <property type="entry name" value="FAM11A, B PROTEIN"/>
    <property type="match status" value="1"/>
</dbReference>
<evidence type="ECO:0000259" key="3">
    <source>
        <dbReference type="PROSITE" id="PS50089"/>
    </source>
</evidence>
<evidence type="ECO:0000313" key="5">
    <source>
        <dbReference type="Proteomes" id="UP001190700"/>
    </source>
</evidence>
<reference evidence="4 5" key="1">
    <citation type="journal article" date="2015" name="Genome Biol. Evol.">
        <title>Comparative Genomics of a Bacterivorous Green Alga Reveals Evolutionary Causalities and Consequences of Phago-Mixotrophic Mode of Nutrition.</title>
        <authorList>
            <person name="Burns J.A."/>
            <person name="Paasch A."/>
            <person name="Narechania A."/>
            <person name="Kim E."/>
        </authorList>
    </citation>
    <scope>NUCLEOTIDE SEQUENCE [LARGE SCALE GENOMIC DNA]</scope>
    <source>
        <strain evidence="4 5">PLY_AMNH</strain>
    </source>
</reference>
<evidence type="ECO:0000256" key="1">
    <source>
        <dbReference type="PROSITE-ProRule" id="PRU00175"/>
    </source>
</evidence>
<evidence type="ECO:0000313" key="4">
    <source>
        <dbReference type="EMBL" id="KAK3251490.1"/>
    </source>
</evidence>
<keyword evidence="1" id="KW-0479">Metal-binding</keyword>
<keyword evidence="1" id="KW-0863">Zinc-finger</keyword>
<dbReference type="PANTHER" id="PTHR13568:SF9">
    <property type="entry name" value="TRANSMEMBRANE PROTEIN 203"/>
    <property type="match status" value="1"/>
</dbReference>
<feature type="transmembrane region" description="Helical" evidence="2">
    <location>
        <begin position="247"/>
        <end position="269"/>
    </location>
</feature>
<comment type="caution">
    <text evidence="4">The sequence shown here is derived from an EMBL/GenBank/DDBJ whole genome shotgun (WGS) entry which is preliminary data.</text>
</comment>
<dbReference type="EMBL" id="LGRX02026014">
    <property type="protein sequence ID" value="KAK3251490.1"/>
    <property type="molecule type" value="Genomic_DNA"/>
</dbReference>
<dbReference type="InterPro" id="IPR001841">
    <property type="entry name" value="Znf_RING"/>
</dbReference>
<dbReference type="InterPro" id="IPR019396">
    <property type="entry name" value="TM_Fragile-X-F-assoc"/>
</dbReference>
<dbReference type="SUPFAM" id="SSF57850">
    <property type="entry name" value="RING/U-box"/>
    <property type="match status" value="1"/>
</dbReference>
<keyword evidence="1" id="KW-0862">Zinc</keyword>
<sequence length="567" mass="63899">MSYVARTQEKYFVKPSTLTVLSDFLSYQDRKSHRTWLLAVRTSRSPPLFNRDLITASRVFLSYSVLSWLCNALWSLLIYLKLEGIIDFNWWLVFAPTWISHCVHIPLQLLVLMFTKELVQRQLGPPPGPNSSAVLQMQYETHQSVRQRSHIVSNLNSAVDSLTQALVKLEICQQLKGVWEDGADWASFRTTFIPFWIAWVLTNCLCLAKDKTERGYGNARELQYIFFLFVACKLDGINDYSWKVVFIIPWVCFVVMFCMALMMLFLLLCTCAPLSDRVLQLGIFFMFVSFTPQFVSYLRLVERLDGDDSVSYGDIMVPNVLSWALLFLSSLVMWWGLRARERTRSERQILQQGFWEHQVEVASLEAAQASVDGMSNEDLSKAAEEMAEGKVKPLTLIRVSASLFRRVANVVTDQELQDLPDIEKGANTAGSLEAVGGFPQASVTSPLGFLGPSPEPAAVPAGTGTAALTVFEGDGEKKTETITSFSDSDSELEDDERCIICYDSRATHVFLECGHAGFCKICAFKMWVRPPHECPTCRQKIEQVVELEGDVETDPDLGGMATARIKQ</sequence>
<dbReference type="Gene3D" id="3.30.40.10">
    <property type="entry name" value="Zinc/RING finger domain, C3HC4 (zinc finger)"/>
    <property type="match status" value="1"/>
</dbReference>
<dbReference type="Pfam" id="PF13920">
    <property type="entry name" value="zf-C3HC4_3"/>
    <property type="match status" value="1"/>
</dbReference>
<dbReference type="GO" id="GO:0008270">
    <property type="term" value="F:zinc ion binding"/>
    <property type="evidence" value="ECO:0007669"/>
    <property type="project" value="UniProtKB-KW"/>
</dbReference>
<dbReference type="InterPro" id="IPR013083">
    <property type="entry name" value="Znf_RING/FYVE/PHD"/>
</dbReference>
<accession>A0AAE0CCN9</accession>
<organism evidence="4 5">
    <name type="scientific">Cymbomonas tetramitiformis</name>
    <dbReference type="NCBI Taxonomy" id="36881"/>
    <lineage>
        <taxon>Eukaryota</taxon>
        <taxon>Viridiplantae</taxon>
        <taxon>Chlorophyta</taxon>
        <taxon>Pyramimonadophyceae</taxon>
        <taxon>Pyramimonadales</taxon>
        <taxon>Pyramimonadaceae</taxon>
        <taxon>Cymbomonas</taxon>
    </lineage>
</organism>
<evidence type="ECO:0000256" key="2">
    <source>
        <dbReference type="SAM" id="Phobius"/>
    </source>
</evidence>
<keyword evidence="2" id="KW-0812">Transmembrane</keyword>
<keyword evidence="2" id="KW-0472">Membrane</keyword>
<keyword evidence="2" id="KW-1133">Transmembrane helix</keyword>
<dbReference type="SMART" id="SM00184">
    <property type="entry name" value="RING"/>
    <property type="match status" value="1"/>
</dbReference>
<keyword evidence="5" id="KW-1185">Reference proteome</keyword>
<dbReference type="AlphaFoldDB" id="A0AAE0CCN9"/>